<reference evidence="2 3" key="1">
    <citation type="journal article" date="2016" name="Nat. Commun.">
        <title>Thousands of microbial genomes shed light on interconnected biogeochemical processes in an aquifer system.</title>
        <authorList>
            <person name="Anantharaman K."/>
            <person name="Brown C.T."/>
            <person name="Hug L.A."/>
            <person name="Sharon I."/>
            <person name="Castelle C.J."/>
            <person name="Probst A.J."/>
            <person name="Thomas B.C."/>
            <person name="Singh A."/>
            <person name="Wilkins M.J."/>
            <person name="Karaoz U."/>
            <person name="Brodie E.L."/>
            <person name="Williams K.H."/>
            <person name="Hubbard S.S."/>
            <person name="Banfield J.F."/>
        </authorList>
    </citation>
    <scope>NUCLEOTIDE SEQUENCE [LARGE SCALE GENOMIC DNA]</scope>
</reference>
<gene>
    <name evidence="2" type="ORF">A3G33_08165</name>
</gene>
<name>A0A1G1KXY7_9BACT</name>
<proteinExistence type="predicted"/>
<feature type="domain" description="HTH cro/C1-type" evidence="1">
    <location>
        <begin position="10"/>
        <end position="66"/>
    </location>
</feature>
<organism evidence="2 3">
    <name type="scientific">Candidatus Danuiimicrobium aquiferis</name>
    <dbReference type="NCBI Taxonomy" id="1801832"/>
    <lineage>
        <taxon>Bacteria</taxon>
        <taxon>Pseudomonadati</taxon>
        <taxon>Candidatus Omnitrophota</taxon>
        <taxon>Candidatus Danuiimicrobium</taxon>
    </lineage>
</organism>
<evidence type="ECO:0000259" key="1">
    <source>
        <dbReference type="PROSITE" id="PS50943"/>
    </source>
</evidence>
<dbReference type="Gene3D" id="1.10.260.40">
    <property type="entry name" value="lambda repressor-like DNA-binding domains"/>
    <property type="match status" value="1"/>
</dbReference>
<dbReference type="CDD" id="cd00093">
    <property type="entry name" value="HTH_XRE"/>
    <property type="match status" value="1"/>
</dbReference>
<dbReference type="SUPFAM" id="SSF47413">
    <property type="entry name" value="lambda repressor-like DNA-binding domains"/>
    <property type="match status" value="1"/>
</dbReference>
<dbReference type="InterPro" id="IPR001387">
    <property type="entry name" value="Cro/C1-type_HTH"/>
</dbReference>
<dbReference type="AlphaFoldDB" id="A0A1G1KXY7"/>
<evidence type="ECO:0000313" key="2">
    <source>
        <dbReference type="EMBL" id="OGW97777.1"/>
    </source>
</evidence>
<protein>
    <recommendedName>
        <fullName evidence="1">HTH cro/C1-type domain-containing protein</fullName>
    </recommendedName>
</protein>
<evidence type="ECO:0000313" key="3">
    <source>
        <dbReference type="Proteomes" id="UP000178187"/>
    </source>
</evidence>
<dbReference type="EMBL" id="MHFR01000039">
    <property type="protein sequence ID" value="OGW97777.1"/>
    <property type="molecule type" value="Genomic_DNA"/>
</dbReference>
<dbReference type="InterPro" id="IPR010982">
    <property type="entry name" value="Lambda_DNA-bd_dom_sf"/>
</dbReference>
<accession>A0A1G1KXY7</accession>
<dbReference type="Proteomes" id="UP000178187">
    <property type="component" value="Unassembled WGS sequence"/>
</dbReference>
<comment type="caution">
    <text evidence="2">The sequence shown here is derived from an EMBL/GenBank/DDBJ whole genome shotgun (WGS) entry which is preliminary data.</text>
</comment>
<dbReference type="SMART" id="SM00530">
    <property type="entry name" value="HTH_XRE"/>
    <property type="match status" value="1"/>
</dbReference>
<dbReference type="GO" id="GO:0003677">
    <property type="term" value="F:DNA binding"/>
    <property type="evidence" value="ECO:0007669"/>
    <property type="project" value="InterPro"/>
</dbReference>
<dbReference type="PROSITE" id="PS50943">
    <property type="entry name" value="HTH_CROC1"/>
    <property type="match status" value="1"/>
</dbReference>
<sequence length="220" mass="25519">MDRKFLGRFIQLKRKAKNLSQSELNKLLGYEPTSKFISQIERGVVSFPEKKLPLFAAALAIPEAELHEILHKESPNICFVFGEANSLHDLVELKTLKDIQNFKVNNEILNSCSFVVKSNFLHEIAKVNEKVLIQYNAEYNLNDWIIVEVDHLNDKLKKQVIQYLKKNRQYVGIRSKQDFIFGRVIAIKDAFIELQRAKGKLRIEKKFLTGFKVKIIGVLF</sequence>